<comment type="caution">
    <text evidence="2">The sequence shown here is derived from an EMBL/GenBank/DDBJ whole genome shotgun (WGS) entry which is preliminary data.</text>
</comment>
<gene>
    <name evidence="2" type="ORF">BJY16_006848</name>
</gene>
<dbReference type="AlphaFoldDB" id="A0A7W7MAS3"/>
<proteinExistence type="predicted"/>
<accession>A0A7W7MAS3</accession>
<organism evidence="2 3">
    <name type="scientific">Actinoplanes octamycinicus</name>
    <dbReference type="NCBI Taxonomy" id="135948"/>
    <lineage>
        <taxon>Bacteria</taxon>
        <taxon>Bacillati</taxon>
        <taxon>Actinomycetota</taxon>
        <taxon>Actinomycetes</taxon>
        <taxon>Micromonosporales</taxon>
        <taxon>Micromonosporaceae</taxon>
        <taxon>Actinoplanes</taxon>
    </lineage>
</organism>
<evidence type="ECO:0000313" key="2">
    <source>
        <dbReference type="EMBL" id="MBB4743389.1"/>
    </source>
</evidence>
<feature type="compositionally biased region" description="Basic and acidic residues" evidence="1">
    <location>
        <begin position="1"/>
        <end position="19"/>
    </location>
</feature>
<keyword evidence="3" id="KW-1185">Reference proteome</keyword>
<dbReference type="Proteomes" id="UP000546162">
    <property type="component" value="Unassembled WGS sequence"/>
</dbReference>
<reference evidence="2 3" key="1">
    <citation type="submission" date="2020-08" db="EMBL/GenBank/DDBJ databases">
        <title>Sequencing the genomes of 1000 actinobacteria strains.</title>
        <authorList>
            <person name="Klenk H.-P."/>
        </authorList>
    </citation>
    <scope>NUCLEOTIDE SEQUENCE [LARGE SCALE GENOMIC DNA]</scope>
    <source>
        <strain evidence="2 3">DSM 45809</strain>
    </source>
</reference>
<evidence type="ECO:0000256" key="1">
    <source>
        <dbReference type="SAM" id="MobiDB-lite"/>
    </source>
</evidence>
<feature type="region of interest" description="Disordered" evidence="1">
    <location>
        <begin position="1"/>
        <end position="20"/>
    </location>
</feature>
<dbReference type="RefSeq" id="WP_185043668.1">
    <property type="nucleotide sequence ID" value="NZ_BAABFG010000005.1"/>
</dbReference>
<protein>
    <submittedName>
        <fullName evidence="2">Uncharacterized protein</fullName>
    </submittedName>
</protein>
<evidence type="ECO:0000313" key="3">
    <source>
        <dbReference type="Proteomes" id="UP000546162"/>
    </source>
</evidence>
<name>A0A7W7MAS3_9ACTN</name>
<sequence>MTSTDHPERPAERPSERLFRKLGLPALPPRTAEDEARIDEMLARVKREQAALDARRQSDVA</sequence>
<dbReference type="EMBL" id="JACHNB010000001">
    <property type="protein sequence ID" value="MBB4743389.1"/>
    <property type="molecule type" value="Genomic_DNA"/>
</dbReference>